<evidence type="ECO:0000313" key="13">
    <source>
        <dbReference type="Proteomes" id="UP000695022"/>
    </source>
</evidence>
<keyword evidence="9 11" id="KW-0226">DNA condensation</keyword>
<keyword evidence="13" id="KW-1185">Reference proteome</keyword>
<evidence type="ECO:0000256" key="2">
    <source>
        <dbReference type="ARBA" id="ARBA00004496"/>
    </source>
</evidence>
<evidence type="ECO:0000256" key="4">
    <source>
        <dbReference type="ARBA" id="ARBA00016065"/>
    </source>
</evidence>
<keyword evidence="5" id="KW-0158">Chromosome</keyword>
<dbReference type="RefSeq" id="XP_014671254.1">
    <property type="nucleotide sequence ID" value="XM_014815768.1"/>
</dbReference>
<dbReference type="Pfam" id="PF05786">
    <property type="entry name" value="Cnd2"/>
    <property type="match status" value="1"/>
</dbReference>
<comment type="function">
    <text evidence="11">Regulatory subunit of the condensin complex, a complex required for conversion of interphase chromatin into mitotic-like condense chromosomes.</text>
</comment>
<keyword evidence="7 11" id="KW-0132">Cell division</keyword>
<evidence type="ECO:0000256" key="3">
    <source>
        <dbReference type="ARBA" id="ARBA00009471"/>
    </source>
</evidence>
<reference evidence="14" key="1">
    <citation type="submission" date="2025-08" db="UniProtKB">
        <authorList>
            <consortium name="RefSeq"/>
        </authorList>
    </citation>
    <scope>IDENTIFICATION</scope>
</reference>
<evidence type="ECO:0000256" key="7">
    <source>
        <dbReference type="ARBA" id="ARBA00022618"/>
    </source>
</evidence>
<dbReference type="InterPro" id="IPR022816">
    <property type="entry name" value="Condensin_barren_su2"/>
</dbReference>
<evidence type="ECO:0000256" key="8">
    <source>
        <dbReference type="ARBA" id="ARBA00022776"/>
    </source>
</evidence>
<dbReference type="Proteomes" id="UP000695022">
    <property type="component" value="Unplaced"/>
</dbReference>
<gene>
    <name evidence="14" type="primary">LOC106812019</name>
</gene>
<evidence type="ECO:0000313" key="14">
    <source>
        <dbReference type="RefSeq" id="XP_014671254.1"/>
    </source>
</evidence>
<keyword evidence="6" id="KW-0963">Cytoplasm</keyword>
<organism evidence="13 14">
    <name type="scientific">Priapulus caudatus</name>
    <name type="common">Priapulid worm</name>
    <dbReference type="NCBI Taxonomy" id="37621"/>
    <lineage>
        <taxon>Eukaryota</taxon>
        <taxon>Metazoa</taxon>
        <taxon>Ecdysozoa</taxon>
        <taxon>Scalidophora</taxon>
        <taxon>Priapulida</taxon>
        <taxon>Priapulimorpha</taxon>
        <taxon>Priapulimorphida</taxon>
        <taxon>Priapulidae</taxon>
        <taxon>Priapulus</taxon>
    </lineage>
</organism>
<sequence>MARKSRAEAEFATPAPVHGSDERLHTTGAQESDSSATHRRMRSFGSASTFGNLPENDDDTERRERQRQRIVQMQQKTLNSPATPTDRRRSIGGTYLTNALIAEHYANCIKMSSENKITVKNAFNLHLIDYMAEMLSKKGELTNFQVASCTLDAGAKIYACRVDAVHSEVCKIAGGLGHTGNALNNRPAEGEEGEEGIEDNNEEGTKKRTKRVRKVKTLVTNLNTINVKTYDIQFDVDPLFQKTSAAFDEGGTRGLLLNSLAFLDDAAEVVLDSSRMRSGREELLASVRTDEPLMSANQLAGVCSNVVATVEICPVFADFEFTSWKQDADRSFDVGDSEHANAMKGQEHAFDINAPVEPIEDFGDREGRDFTAMDDYDGGGDDFSDGGDNEATRVTADGVEMRAASHQDGGEEQRPRVNSIGDLVQMLAEEGPSEYSYFSATAGSMWAGPGHWKLKLLNKGVKATIKKKKKAKKTFLIDFDEDLDFKAYFSKSKASTVLSKATIVKHKKSDVTLPEDMDYGVENLFKLYLKPCIKIRKHTGENELKDERLQNYDYNNANDCHNYCAADGENYDDDDTAGFGLSQDCDFTDRSGFITQMAQDSDAPLPSGLEQINEEQDGMLAGDNLVAVPRKVMKIDIAYAKAAKRMDVKKLKTAMWSILTTDTSTEGSKLNESNPVFESDVIEKPKSFKKMYKELPSKLSKKMEQNLSIPIGFVCFLHLCNEKCLKLVGTNDLSDFVIQQGS</sequence>
<feature type="compositionally biased region" description="Acidic residues" evidence="12">
    <location>
        <begin position="190"/>
        <end position="202"/>
    </location>
</feature>
<protein>
    <recommendedName>
        <fullName evidence="4 11">Condensin complex subunit 2</fullName>
    </recommendedName>
</protein>
<evidence type="ECO:0000256" key="5">
    <source>
        <dbReference type="ARBA" id="ARBA00022454"/>
    </source>
</evidence>
<keyword evidence="10 11" id="KW-0131">Cell cycle</keyword>
<dbReference type="PIRSF" id="PIRSF017126">
    <property type="entry name" value="Condensin_H"/>
    <property type="match status" value="1"/>
</dbReference>
<comment type="similarity">
    <text evidence="3 11">Belongs to the CND2 (condensin subunit 2) family.</text>
</comment>
<evidence type="ECO:0000256" key="1">
    <source>
        <dbReference type="ARBA" id="ARBA00004286"/>
    </source>
</evidence>
<name>A0ABM1EGD3_PRICU</name>
<dbReference type="GeneID" id="106812019"/>
<feature type="region of interest" description="Disordered" evidence="12">
    <location>
        <begin position="181"/>
        <end position="208"/>
    </location>
</feature>
<evidence type="ECO:0000256" key="6">
    <source>
        <dbReference type="ARBA" id="ARBA00022490"/>
    </source>
</evidence>
<evidence type="ECO:0000256" key="11">
    <source>
        <dbReference type="PIRNR" id="PIRNR017126"/>
    </source>
</evidence>
<keyword evidence="8 11" id="KW-0498">Mitosis</keyword>
<evidence type="ECO:0000256" key="9">
    <source>
        <dbReference type="ARBA" id="ARBA00023067"/>
    </source>
</evidence>
<comment type="subcellular location">
    <subcellularLocation>
        <location evidence="1">Chromosome</location>
    </subcellularLocation>
    <subcellularLocation>
        <location evidence="2">Cytoplasm</location>
    </subcellularLocation>
</comment>
<evidence type="ECO:0000256" key="12">
    <source>
        <dbReference type="SAM" id="MobiDB-lite"/>
    </source>
</evidence>
<dbReference type="PANTHER" id="PTHR13108:SF9">
    <property type="entry name" value="CONDENSIN COMPLEX SUBUNIT 2"/>
    <property type="match status" value="1"/>
</dbReference>
<feature type="region of interest" description="Disordered" evidence="12">
    <location>
        <begin position="1"/>
        <end position="90"/>
    </location>
</feature>
<proteinExistence type="inferred from homology"/>
<accession>A0ABM1EGD3</accession>
<dbReference type="PANTHER" id="PTHR13108">
    <property type="entry name" value="CONDENSIN COMPLEX SUBUNIT 2"/>
    <property type="match status" value="1"/>
</dbReference>
<evidence type="ECO:0000256" key="10">
    <source>
        <dbReference type="ARBA" id="ARBA00023306"/>
    </source>
</evidence>